<feature type="region of interest" description="Disordered" evidence="9">
    <location>
        <begin position="117"/>
        <end position="315"/>
    </location>
</feature>
<protein>
    <recommendedName>
        <fullName evidence="3">Transcription initiation factor TFIID subunit 4</fullName>
    </recommendedName>
    <alternativeName>
        <fullName evidence="8">TBP-associated factor 4</fullName>
    </alternativeName>
</protein>
<feature type="compositionally biased region" description="Pro residues" evidence="9">
    <location>
        <begin position="168"/>
        <end position="183"/>
    </location>
</feature>
<dbReference type="InParanoid" id="A0A3N4LCP8"/>
<evidence type="ECO:0000256" key="1">
    <source>
        <dbReference type="ARBA" id="ARBA00004123"/>
    </source>
</evidence>
<organism evidence="11 12">
    <name type="scientific">Terfezia boudieri ATCC MYA-4762</name>
    <dbReference type="NCBI Taxonomy" id="1051890"/>
    <lineage>
        <taxon>Eukaryota</taxon>
        <taxon>Fungi</taxon>
        <taxon>Dikarya</taxon>
        <taxon>Ascomycota</taxon>
        <taxon>Pezizomycotina</taxon>
        <taxon>Pezizomycetes</taxon>
        <taxon>Pezizales</taxon>
        <taxon>Pezizaceae</taxon>
        <taxon>Terfezia</taxon>
    </lineage>
</organism>
<dbReference type="AlphaFoldDB" id="A0A3N4LCP8"/>
<feature type="compositionally biased region" description="Polar residues" evidence="9">
    <location>
        <begin position="459"/>
        <end position="469"/>
    </location>
</feature>
<feature type="compositionally biased region" description="Low complexity" evidence="9">
    <location>
        <begin position="541"/>
        <end position="567"/>
    </location>
</feature>
<dbReference type="PANTHER" id="PTHR15138">
    <property type="entry name" value="TRANSCRIPTION INITIATION FACTOR TFIID SUBUNIT 4"/>
    <property type="match status" value="1"/>
</dbReference>
<dbReference type="PANTHER" id="PTHR15138:SF14">
    <property type="entry name" value="TRANSCRIPTION INITIATION FACTOR TFIID SUBUNIT 4"/>
    <property type="match status" value="1"/>
</dbReference>
<feature type="compositionally biased region" description="Low complexity" evidence="9">
    <location>
        <begin position="215"/>
        <end position="248"/>
    </location>
</feature>
<keyword evidence="6" id="KW-0539">Nucleus</keyword>
<dbReference type="STRING" id="1051890.A0A3N4LCP8"/>
<feature type="compositionally biased region" description="Pro residues" evidence="9">
    <location>
        <begin position="196"/>
        <end position="214"/>
    </location>
</feature>
<dbReference type="EMBL" id="ML121571">
    <property type="protein sequence ID" value="RPB20466.1"/>
    <property type="molecule type" value="Genomic_DNA"/>
</dbReference>
<gene>
    <name evidence="11" type="ORF">L211DRAFT_893396</name>
</gene>
<dbReference type="GO" id="GO:0016251">
    <property type="term" value="F:RNA polymerase II general transcription initiation factor activity"/>
    <property type="evidence" value="ECO:0007669"/>
    <property type="project" value="TreeGrafter"/>
</dbReference>
<feature type="domain" description="Transcription initiation factor TFIID component TAF4 C-terminal" evidence="10">
    <location>
        <begin position="319"/>
        <end position="559"/>
    </location>
</feature>
<evidence type="ECO:0000313" key="11">
    <source>
        <dbReference type="EMBL" id="RPB20466.1"/>
    </source>
</evidence>
<comment type="similarity">
    <text evidence="2">Belongs to the TAF4 family.</text>
</comment>
<dbReference type="Proteomes" id="UP000267821">
    <property type="component" value="Unassembled WGS sequence"/>
</dbReference>
<comment type="function">
    <text evidence="7">Functions as a component of the DNA-binding general transcription factor complex TFIID. Binding of TFIID to a promoter (with or without TATA element) is the initial step in pre-initiation complex (PIC) formation. TFIID plays a key role in the regulation of gene expression by RNA polymerase II through different activities such as transcription activator interaction, core promoter recognition and selectivity, TFIIA and TFIIB interaction, chromatin modification (histone acetylation by TAF1), facilitation of DNA opening and initiation of transcription.</text>
</comment>
<feature type="compositionally biased region" description="Basic and acidic residues" evidence="9">
    <location>
        <begin position="584"/>
        <end position="600"/>
    </location>
</feature>
<feature type="compositionally biased region" description="Polar residues" evidence="9">
    <location>
        <begin position="271"/>
        <end position="287"/>
    </location>
</feature>
<feature type="compositionally biased region" description="Polar residues" evidence="9">
    <location>
        <begin position="484"/>
        <end position="512"/>
    </location>
</feature>
<dbReference type="Pfam" id="PF05236">
    <property type="entry name" value="TAF4"/>
    <property type="match status" value="2"/>
</dbReference>
<dbReference type="GO" id="GO:0005669">
    <property type="term" value="C:transcription factor TFIID complex"/>
    <property type="evidence" value="ECO:0007669"/>
    <property type="project" value="InterPro"/>
</dbReference>
<keyword evidence="4" id="KW-0805">Transcription regulation</keyword>
<name>A0A3N4LCP8_9PEZI</name>
<evidence type="ECO:0000256" key="5">
    <source>
        <dbReference type="ARBA" id="ARBA00023163"/>
    </source>
</evidence>
<dbReference type="GO" id="GO:0003677">
    <property type="term" value="F:DNA binding"/>
    <property type="evidence" value="ECO:0007669"/>
    <property type="project" value="TreeGrafter"/>
</dbReference>
<evidence type="ECO:0000256" key="3">
    <source>
        <dbReference type="ARBA" id="ARBA00017306"/>
    </source>
</evidence>
<accession>A0A3N4LCP8</accession>
<evidence type="ECO:0000256" key="4">
    <source>
        <dbReference type="ARBA" id="ARBA00023015"/>
    </source>
</evidence>
<dbReference type="InterPro" id="IPR045144">
    <property type="entry name" value="TAF4"/>
</dbReference>
<evidence type="ECO:0000256" key="8">
    <source>
        <dbReference type="ARBA" id="ARBA00031747"/>
    </source>
</evidence>
<evidence type="ECO:0000256" key="7">
    <source>
        <dbReference type="ARBA" id="ARBA00025346"/>
    </source>
</evidence>
<evidence type="ECO:0000256" key="2">
    <source>
        <dbReference type="ARBA" id="ARBA00006178"/>
    </source>
</evidence>
<keyword evidence="5" id="KW-0804">Transcription</keyword>
<reference evidence="11 12" key="1">
    <citation type="journal article" date="2018" name="Nat. Ecol. Evol.">
        <title>Pezizomycetes genomes reveal the molecular basis of ectomycorrhizal truffle lifestyle.</title>
        <authorList>
            <person name="Murat C."/>
            <person name="Payen T."/>
            <person name="Noel B."/>
            <person name="Kuo A."/>
            <person name="Morin E."/>
            <person name="Chen J."/>
            <person name="Kohler A."/>
            <person name="Krizsan K."/>
            <person name="Balestrini R."/>
            <person name="Da Silva C."/>
            <person name="Montanini B."/>
            <person name="Hainaut M."/>
            <person name="Levati E."/>
            <person name="Barry K.W."/>
            <person name="Belfiori B."/>
            <person name="Cichocki N."/>
            <person name="Clum A."/>
            <person name="Dockter R.B."/>
            <person name="Fauchery L."/>
            <person name="Guy J."/>
            <person name="Iotti M."/>
            <person name="Le Tacon F."/>
            <person name="Lindquist E.A."/>
            <person name="Lipzen A."/>
            <person name="Malagnac F."/>
            <person name="Mello A."/>
            <person name="Molinier V."/>
            <person name="Miyauchi S."/>
            <person name="Poulain J."/>
            <person name="Riccioni C."/>
            <person name="Rubini A."/>
            <person name="Sitrit Y."/>
            <person name="Splivallo R."/>
            <person name="Traeger S."/>
            <person name="Wang M."/>
            <person name="Zifcakova L."/>
            <person name="Wipf D."/>
            <person name="Zambonelli A."/>
            <person name="Paolocci F."/>
            <person name="Nowrousian M."/>
            <person name="Ottonello S."/>
            <person name="Baldrian P."/>
            <person name="Spatafora J.W."/>
            <person name="Henrissat B."/>
            <person name="Nagy L.G."/>
            <person name="Aury J.M."/>
            <person name="Wincker P."/>
            <person name="Grigoriev I.V."/>
            <person name="Bonfante P."/>
            <person name="Martin F.M."/>
        </authorList>
    </citation>
    <scope>NUCLEOTIDE SEQUENCE [LARGE SCALE GENOMIC DNA]</scope>
    <source>
        <strain evidence="11 12">ATCC MYA-4762</strain>
    </source>
</reference>
<feature type="domain" description="Transcription initiation factor TFIID component TAF4 C-terminal" evidence="10">
    <location>
        <begin position="590"/>
        <end position="715"/>
    </location>
</feature>
<evidence type="ECO:0000259" key="10">
    <source>
        <dbReference type="Pfam" id="PF05236"/>
    </source>
</evidence>
<feature type="compositionally biased region" description="Pro residues" evidence="9">
    <location>
        <begin position="258"/>
        <end position="267"/>
    </location>
</feature>
<dbReference type="GO" id="GO:0006367">
    <property type="term" value="P:transcription initiation at RNA polymerase II promoter"/>
    <property type="evidence" value="ECO:0007669"/>
    <property type="project" value="TreeGrafter"/>
</dbReference>
<feature type="region of interest" description="Disordered" evidence="9">
    <location>
        <begin position="459"/>
        <end position="512"/>
    </location>
</feature>
<keyword evidence="12" id="KW-1185">Reference proteome</keyword>
<feature type="region of interest" description="Disordered" evidence="9">
    <location>
        <begin position="541"/>
        <end position="600"/>
    </location>
</feature>
<dbReference type="InterPro" id="IPR007900">
    <property type="entry name" value="TAF4_C"/>
</dbReference>
<evidence type="ECO:0000256" key="9">
    <source>
        <dbReference type="SAM" id="MobiDB-lite"/>
    </source>
</evidence>
<evidence type="ECO:0000256" key="6">
    <source>
        <dbReference type="ARBA" id="ARBA00023242"/>
    </source>
</evidence>
<comment type="subcellular location">
    <subcellularLocation>
        <location evidence="1">Nucleus</location>
    </subcellularLocation>
</comment>
<sequence length="725" mass="76319">MFRLAENASDLADRAASRQDRGDRVLELAMRNGRAAWGEGEGVFKGAYSSDEACDGGFSCSVGVWRDECSTYHTTEAAVPSCSPRNSPRASGLALLGRRGSAFDRARIRYQYRARGIPILNSPPPPAGYQPHHQPHHQPRSPSSGARKRPTPSGCPGAGPIRQGRPATPTPPQKQPPTQPAPVPHQEIMPPATYSPLPPPPPSPSHTPQPPSPAPLQYSPQTQAQAQGQAQAQVQAQAQAQAQQLPAAKRPKLASPYPSQPASPSPISPHGTYNNPPLGSASYNTMSAMLPPPPPSQQASAGGGGGGSQPPKATDTNELADALASAGIDLKEEEAHLSMPMTASFPGLNPHESLHIRRNAELKANHALDPFIDPRVLHTRIRAKAKEQNMTLSAQQGIGIVSQDITTFLSLAMRERVHGLITRSIVLARQRRAGNGMISGEWGAFVKGGDKHQSIITNGDGNFTLQNPLKRTYPFHTHDPPQESLVNPSLGSFSTYSNPSSSLPAPQTRTTTSISNETARALRLLAQQELQAETLRLQQKALKATSSTSNSENPTSSPAPESAASSAQMSTPGPGGIDSITSDPPRKLSAKETRKNQDIRVQEAVAHRAANSTAAMMMGLGGAFGGKKKKYAWMMAGTPGGAGSTSGAGGAGVGPSRGGAGGTGGAGDPGQIGMTEAVSVWGKRIGEWREDGEKGLGVQIRDWAGALEGDGRERKAVVRAYIKMK</sequence>
<evidence type="ECO:0000313" key="12">
    <source>
        <dbReference type="Proteomes" id="UP000267821"/>
    </source>
</evidence>
<proteinExistence type="inferred from homology"/>
<dbReference type="OrthoDB" id="21060at2759"/>